<evidence type="ECO:0000256" key="1">
    <source>
        <dbReference type="SAM" id="Phobius"/>
    </source>
</evidence>
<dbReference type="HOGENOM" id="CLU_2354816_0_0_9"/>
<keyword evidence="1" id="KW-1133">Transmembrane helix</keyword>
<gene>
    <name evidence="2" type="ORF">CLOSTMETH_00670</name>
</gene>
<protein>
    <submittedName>
        <fullName evidence="2">Uncharacterized protein</fullName>
    </submittedName>
</protein>
<comment type="caution">
    <text evidence="2">The sequence shown here is derived from an EMBL/GenBank/DDBJ whole genome shotgun (WGS) entry which is preliminary data.</text>
</comment>
<feature type="transmembrane region" description="Helical" evidence="1">
    <location>
        <begin position="32"/>
        <end position="53"/>
    </location>
</feature>
<accession>C0EA17</accession>
<dbReference type="EMBL" id="ACEC01000026">
    <property type="protein sequence ID" value="EEG31635.1"/>
    <property type="molecule type" value="Genomic_DNA"/>
</dbReference>
<dbReference type="AlphaFoldDB" id="C0EA17"/>
<organism evidence="2 3">
    <name type="scientific">[Clostridium] methylpentosum DSM 5476</name>
    <dbReference type="NCBI Taxonomy" id="537013"/>
    <lineage>
        <taxon>Bacteria</taxon>
        <taxon>Bacillati</taxon>
        <taxon>Bacillota</taxon>
        <taxon>Clostridia</taxon>
        <taxon>Eubacteriales</taxon>
        <taxon>Oscillospiraceae</taxon>
        <taxon>Oscillospiraceae incertae sedis</taxon>
    </lineage>
</organism>
<dbReference type="Proteomes" id="UP000003340">
    <property type="component" value="Unassembled WGS sequence"/>
</dbReference>
<evidence type="ECO:0000313" key="3">
    <source>
        <dbReference type="Proteomes" id="UP000003340"/>
    </source>
</evidence>
<keyword evidence="1" id="KW-0472">Membrane</keyword>
<dbReference type="STRING" id="537013.CLOSTMETH_00670"/>
<name>C0EA17_9FIRM</name>
<keyword evidence="3" id="KW-1185">Reference proteome</keyword>
<sequence length="96" mass="11253">MPSKAGMVDLFEIGRDTWETTSLRSFKSHLNFILHLLLFMCGFFHWYSAVVLITKLESNYMGIEYCLKIVVVVGAVQKLKIEKIPKNRLFLDFFFQ</sequence>
<reference evidence="2 3" key="2">
    <citation type="submission" date="2009-02" db="EMBL/GenBank/DDBJ databases">
        <title>Draft genome sequence of Clostridium methylpentosum (DSM 5476).</title>
        <authorList>
            <person name="Sudarsanam P."/>
            <person name="Ley R."/>
            <person name="Guruge J."/>
            <person name="Turnbaugh P.J."/>
            <person name="Mahowald M."/>
            <person name="Liep D."/>
            <person name="Gordon J."/>
        </authorList>
    </citation>
    <scope>NUCLEOTIDE SEQUENCE [LARGE SCALE GENOMIC DNA]</scope>
    <source>
        <strain evidence="2 3">DSM 5476</strain>
    </source>
</reference>
<keyword evidence="1" id="KW-0812">Transmembrane</keyword>
<proteinExistence type="predicted"/>
<reference evidence="2 3" key="1">
    <citation type="submission" date="2009-01" db="EMBL/GenBank/DDBJ databases">
        <authorList>
            <person name="Fulton L."/>
            <person name="Clifton S."/>
            <person name="Fulton B."/>
            <person name="Xu J."/>
            <person name="Minx P."/>
            <person name="Pepin K.H."/>
            <person name="Johnson M."/>
            <person name="Bhonagiri V."/>
            <person name="Nash W.E."/>
            <person name="Mardis E.R."/>
            <person name="Wilson R.K."/>
        </authorList>
    </citation>
    <scope>NUCLEOTIDE SEQUENCE [LARGE SCALE GENOMIC DNA]</scope>
    <source>
        <strain evidence="2 3">DSM 5476</strain>
    </source>
</reference>
<evidence type="ECO:0000313" key="2">
    <source>
        <dbReference type="EMBL" id="EEG31635.1"/>
    </source>
</evidence>